<dbReference type="AlphaFoldDB" id="A0AAD7AJP1"/>
<keyword evidence="2" id="KW-1185">Reference proteome</keyword>
<comment type="caution">
    <text evidence="1">The sequence shown here is derived from an EMBL/GenBank/DDBJ whole genome shotgun (WGS) entry which is preliminary data.</text>
</comment>
<sequence length="186" mass="20488">MSGDPHVMVLLHNPATEVLVPRHNNLTTKQEESVQDLPFGQMGRGGLPVLEELPGNECNGVLELWLGHKHLPDITPDATFDVIAEQYMGATRNKFKSVPSKGKFVSVTGFLTSVKWDEDHTVKHFLIGVDQVAFLGQQSTSPKAKQSLAKIALGIPTHLKFTGFLGSPGNRHEIWRTGLEEAQDCR</sequence>
<dbReference type="Proteomes" id="UP001218218">
    <property type="component" value="Unassembled WGS sequence"/>
</dbReference>
<evidence type="ECO:0000313" key="2">
    <source>
        <dbReference type="Proteomes" id="UP001218218"/>
    </source>
</evidence>
<accession>A0AAD7AJP1</accession>
<name>A0AAD7AJP1_9AGAR</name>
<organism evidence="1 2">
    <name type="scientific">Mycena albidolilacea</name>
    <dbReference type="NCBI Taxonomy" id="1033008"/>
    <lineage>
        <taxon>Eukaryota</taxon>
        <taxon>Fungi</taxon>
        <taxon>Dikarya</taxon>
        <taxon>Basidiomycota</taxon>
        <taxon>Agaricomycotina</taxon>
        <taxon>Agaricomycetes</taxon>
        <taxon>Agaricomycetidae</taxon>
        <taxon>Agaricales</taxon>
        <taxon>Marasmiineae</taxon>
        <taxon>Mycenaceae</taxon>
        <taxon>Mycena</taxon>
    </lineage>
</organism>
<dbReference type="EMBL" id="JARIHO010000005">
    <property type="protein sequence ID" value="KAJ7360987.1"/>
    <property type="molecule type" value="Genomic_DNA"/>
</dbReference>
<gene>
    <name evidence="1" type="ORF">DFH08DRAFT_951613</name>
</gene>
<evidence type="ECO:0000313" key="1">
    <source>
        <dbReference type="EMBL" id="KAJ7360987.1"/>
    </source>
</evidence>
<reference evidence="1" key="1">
    <citation type="submission" date="2023-03" db="EMBL/GenBank/DDBJ databases">
        <title>Massive genome expansion in bonnet fungi (Mycena s.s.) driven by repeated elements and novel gene families across ecological guilds.</title>
        <authorList>
            <consortium name="Lawrence Berkeley National Laboratory"/>
            <person name="Harder C.B."/>
            <person name="Miyauchi S."/>
            <person name="Viragh M."/>
            <person name="Kuo A."/>
            <person name="Thoen E."/>
            <person name="Andreopoulos B."/>
            <person name="Lu D."/>
            <person name="Skrede I."/>
            <person name="Drula E."/>
            <person name="Henrissat B."/>
            <person name="Morin E."/>
            <person name="Kohler A."/>
            <person name="Barry K."/>
            <person name="LaButti K."/>
            <person name="Morin E."/>
            <person name="Salamov A."/>
            <person name="Lipzen A."/>
            <person name="Mereny Z."/>
            <person name="Hegedus B."/>
            <person name="Baldrian P."/>
            <person name="Stursova M."/>
            <person name="Weitz H."/>
            <person name="Taylor A."/>
            <person name="Grigoriev I.V."/>
            <person name="Nagy L.G."/>
            <person name="Martin F."/>
            <person name="Kauserud H."/>
        </authorList>
    </citation>
    <scope>NUCLEOTIDE SEQUENCE</scope>
    <source>
        <strain evidence="1">CBHHK002</strain>
    </source>
</reference>
<proteinExistence type="predicted"/>
<protein>
    <submittedName>
        <fullName evidence="1">Uncharacterized protein</fullName>
    </submittedName>
</protein>